<feature type="compositionally biased region" description="Basic and acidic residues" evidence="5">
    <location>
        <begin position="1104"/>
        <end position="1123"/>
    </location>
</feature>
<dbReference type="SUPFAM" id="SSF57716">
    <property type="entry name" value="Glucocorticoid receptor-like (DNA-binding domain)"/>
    <property type="match status" value="1"/>
</dbReference>
<organism evidence="6 7">
    <name type="scientific">Aedes aegypti</name>
    <name type="common">Yellowfever mosquito</name>
    <name type="synonym">Culex aegypti</name>
    <dbReference type="NCBI Taxonomy" id="7159"/>
    <lineage>
        <taxon>Eukaryota</taxon>
        <taxon>Metazoa</taxon>
        <taxon>Ecdysozoa</taxon>
        <taxon>Arthropoda</taxon>
        <taxon>Hexapoda</taxon>
        <taxon>Insecta</taxon>
        <taxon>Pterygota</taxon>
        <taxon>Neoptera</taxon>
        <taxon>Endopterygota</taxon>
        <taxon>Diptera</taxon>
        <taxon>Nematocera</taxon>
        <taxon>Culicoidea</taxon>
        <taxon>Culicidae</taxon>
        <taxon>Culicinae</taxon>
        <taxon>Aedini</taxon>
        <taxon>Aedes</taxon>
        <taxon>Stegomyia</taxon>
    </lineage>
</organism>
<feature type="compositionally biased region" description="Basic and acidic residues" evidence="5">
    <location>
        <begin position="759"/>
        <end position="777"/>
    </location>
</feature>
<dbReference type="PROSITE" id="PS51915">
    <property type="entry name" value="ZAD"/>
    <property type="match status" value="1"/>
</dbReference>
<keyword evidence="2" id="KW-0677">Repeat</keyword>
<dbReference type="GO" id="GO:0045944">
    <property type="term" value="P:positive regulation of transcription by RNA polymerase II"/>
    <property type="evidence" value="ECO:0007669"/>
    <property type="project" value="TreeGrafter"/>
</dbReference>
<dbReference type="Proteomes" id="UP000008820">
    <property type="component" value="Chromosome 2"/>
</dbReference>
<dbReference type="SMART" id="SM00868">
    <property type="entry name" value="zf-AD"/>
    <property type="match status" value="1"/>
</dbReference>
<dbReference type="PANTHER" id="PTHR24403:SF67">
    <property type="entry name" value="FI01116P-RELATED"/>
    <property type="match status" value="1"/>
</dbReference>
<feature type="compositionally biased region" description="Polar residues" evidence="5">
    <location>
        <begin position="606"/>
        <end position="622"/>
    </location>
</feature>
<dbReference type="VEuPathDB" id="VectorBase:AAEL007863"/>
<evidence type="ECO:0000313" key="7">
    <source>
        <dbReference type="Proteomes" id="UP000008820"/>
    </source>
</evidence>
<feature type="compositionally biased region" description="Basic and acidic residues" evidence="5">
    <location>
        <begin position="1139"/>
        <end position="1149"/>
    </location>
</feature>
<dbReference type="Pfam" id="PF00096">
    <property type="entry name" value="zf-C2H2"/>
    <property type="match status" value="1"/>
</dbReference>
<feature type="compositionally biased region" description="Low complexity" evidence="5">
    <location>
        <begin position="87"/>
        <end position="115"/>
    </location>
</feature>
<feature type="region of interest" description="Disordered" evidence="5">
    <location>
        <begin position="722"/>
        <end position="816"/>
    </location>
</feature>
<keyword evidence="4" id="KW-0862">Zinc</keyword>
<dbReference type="Gene3D" id="3.40.1800.20">
    <property type="match status" value="1"/>
</dbReference>
<feature type="compositionally biased region" description="Acidic residues" evidence="5">
    <location>
        <begin position="1069"/>
        <end position="1098"/>
    </location>
</feature>
<dbReference type="PANTHER" id="PTHR24403">
    <property type="entry name" value="ZINC FINGER PROTEIN"/>
    <property type="match status" value="1"/>
</dbReference>
<dbReference type="GO" id="GO:0008270">
    <property type="term" value="F:zinc ion binding"/>
    <property type="evidence" value="ECO:0007669"/>
    <property type="project" value="UniProtKB-UniRule"/>
</dbReference>
<proteinExistence type="predicted"/>
<evidence type="ECO:0000256" key="5">
    <source>
        <dbReference type="SAM" id="MobiDB-lite"/>
    </source>
</evidence>
<keyword evidence="3" id="KW-0863">Zinc-finger</keyword>
<feature type="compositionally biased region" description="Polar residues" evidence="5">
    <location>
        <begin position="379"/>
        <end position="390"/>
    </location>
</feature>
<sequence>MESCCRACSRSDDFRRFSLYAVAEVSQEVIANMIRDTSDTQVSTEDGLPQQICPDCLMTLSLAYSFRKQCRRSDAKFREYWGGRTPSQSVDQQQHQQQQQQQSQQHQLPRRSQSQIPEESSFEAVATTIKEEVDIYDYEYSVPAGHDNQWVIQNPRTIGEGAMTVVHNTGGHYYDEGAASETGAAPDRDGHGMLHPMDDAAEMGESSGLGQKDDKLKKNVPNPERYSQRIRRQEISASMIEPSPRNTESDWGRFSVSVIPEASLMATTSTPTASTTGQQQRCQHCMKKMKKPYKHRNGKCLEPKYKASSRPKCAYCHQTFSSSKGIPSHLRNSCRVYRQVCEAKGISLPPAEHSSSPYDTSSVPSETPEPPSRKGPAPSQLNAKPTNTIEQKPKLRRTKTTASTTNWSHSIECQYCSKKFLKKAALNRHMQKQCLVWVRKQTANLAKLKSIKEVTTGVPLPLPPPPASSSLDDKSAIVREQQQPAPEQRAAPPQPAVAVAEELTKCVYCQQSVGKKTRFLHHNGRCVLGRVNAEHPCPHCPEAFMTRSLLLKHRCDPAQKFENPQKKAETVEQTPKTNALPPERKQRRIAKLTPKKLALVKAKTPAKQQITPRKQQEIPQETPTSIVKREFCSHCRQRIKESDRQKHEEKRCSNNNQVSYNCGYCRKGFAARDTMIEHQRVCTVRKQHKQVKCQFCGSMISNRGNLKKHQKVYCKAINRPDDVKSEKSEPQKQEKSQKSEKPEPQKSEKSPKPNKPKTVKSEKPLKLKKVKDEEPVKKKPKIKKEKPKQNSKTQDEDMENIPLKQRKLQKPKSAPVSKAVAVATKKLNKKPLGAKKLRCFPCQYCKVKFEKESLARKHSQKCTVKRPALKITCEHCKQRFSKKGNLERHLRLKCKKINRDRSILNHTINELIKPKITDTANPTPQKDIDENEKEEPVADRTETDPLEHPSEPQPAEPSEPELERSSPETERSSPEPTEASPSIAEQPVEPPEISVEPPEIPAEPSPTSSVHEDDHETDIEDDQQEDIEDDHQVDDHDVDHEMSHEIDHEVPEPIDEEIILQEAELLPTTEDEEMDDLEEAEMAVAEPEDPLEEQDPVPEESLTPDDHQESDNNNAEPEKDSSPDVRQPPSTESDSPMSIERHDQSHQSAEELPECEAESTPADPMPEN</sequence>
<name>A0A1S4FI11_AEDAE</name>
<dbReference type="InterPro" id="IPR013087">
    <property type="entry name" value="Znf_C2H2_type"/>
</dbReference>
<dbReference type="SMART" id="SM00355">
    <property type="entry name" value="ZnF_C2H2"/>
    <property type="match status" value="7"/>
</dbReference>
<evidence type="ECO:0000256" key="3">
    <source>
        <dbReference type="ARBA" id="ARBA00022771"/>
    </source>
</evidence>
<keyword evidence="1" id="KW-0479">Metal-binding</keyword>
<reference evidence="6 7" key="1">
    <citation type="submission" date="2017-06" db="EMBL/GenBank/DDBJ databases">
        <title>Aedes aegypti genome working group (AGWG) sequencing and assembly.</title>
        <authorList>
            <consortium name="Aedes aegypti Genome Working Group (AGWG)"/>
            <person name="Matthews B.J."/>
        </authorList>
    </citation>
    <scope>NUCLEOTIDE SEQUENCE [LARGE SCALE GENOMIC DNA]</scope>
    <source>
        <strain evidence="6 7">LVP_AGWG</strain>
    </source>
</reference>
<dbReference type="EnsemblMetazoa" id="AAEL007863-RA">
    <property type="protein sequence ID" value="AAEL007863-PA"/>
    <property type="gene ID" value="AAEL007863"/>
</dbReference>
<feature type="compositionally biased region" description="Basic and acidic residues" evidence="5">
    <location>
        <begin position="561"/>
        <end position="570"/>
    </location>
</feature>
<evidence type="ECO:0000313" key="6">
    <source>
        <dbReference type="EnsemblMetazoa" id="AAEL007863-PA"/>
    </source>
</evidence>
<feature type="region of interest" description="Disordered" evidence="5">
    <location>
        <begin position="81"/>
        <end position="123"/>
    </location>
</feature>
<feature type="region of interest" description="Disordered" evidence="5">
    <location>
        <begin position="348"/>
        <end position="403"/>
    </location>
</feature>
<dbReference type="SUPFAM" id="SSF57667">
    <property type="entry name" value="beta-beta-alpha zinc fingers"/>
    <property type="match status" value="1"/>
</dbReference>
<dbReference type="InParanoid" id="A0A1S4FI11"/>
<dbReference type="InterPro" id="IPR036236">
    <property type="entry name" value="Znf_C2H2_sf"/>
</dbReference>
<feature type="compositionally biased region" description="Low complexity" evidence="5">
    <location>
        <begin position="354"/>
        <end position="366"/>
    </location>
</feature>
<dbReference type="AlphaFoldDB" id="A0A1S4FI11"/>
<reference evidence="6" key="2">
    <citation type="submission" date="2020-05" db="UniProtKB">
        <authorList>
            <consortium name="EnsemblMetazoa"/>
        </authorList>
    </citation>
    <scope>IDENTIFICATION</scope>
    <source>
        <strain evidence="6">LVP_AGWG</strain>
    </source>
</reference>
<dbReference type="InterPro" id="IPR012934">
    <property type="entry name" value="Znf_AD"/>
</dbReference>
<evidence type="ECO:0000256" key="2">
    <source>
        <dbReference type="ARBA" id="ARBA00022737"/>
    </source>
</evidence>
<feature type="compositionally biased region" description="Basic and acidic residues" evidence="5">
    <location>
        <begin position="722"/>
        <end position="751"/>
    </location>
</feature>
<feature type="compositionally biased region" description="Basic and acidic residues" evidence="5">
    <location>
        <begin position="1033"/>
        <end position="1051"/>
    </location>
</feature>
<keyword evidence="7" id="KW-1185">Reference proteome</keyword>
<evidence type="ECO:0000256" key="4">
    <source>
        <dbReference type="ARBA" id="ARBA00022833"/>
    </source>
</evidence>
<dbReference type="InterPro" id="IPR050688">
    <property type="entry name" value="Zinc_finger/UBP_domain"/>
</dbReference>
<protein>
    <submittedName>
        <fullName evidence="6">Uncharacterized protein</fullName>
    </submittedName>
</protein>
<dbReference type="OrthoDB" id="6105938at2759"/>
<feature type="region of interest" description="Disordered" evidence="5">
    <location>
        <begin position="602"/>
        <end position="622"/>
    </location>
</feature>
<feature type="region of interest" description="Disordered" evidence="5">
    <location>
        <begin position="915"/>
        <end position="1168"/>
    </location>
</feature>
<accession>A0A1S4FI11</accession>
<evidence type="ECO:0000256" key="1">
    <source>
        <dbReference type="ARBA" id="ARBA00022723"/>
    </source>
</evidence>
<dbReference type="PROSITE" id="PS50157">
    <property type="entry name" value="ZINC_FINGER_C2H2_2"/>
    <property type="match status" value="3"/>
</dbReference>
<feature type="compositionally biased region" description="Basic and acidic residues" evidence="5">
    <location>
        <begin position="961"/>
        <end position="973"/>
    </location>
</feature>
<feature type="compositionally biased region" description="Basic and acidic residues" evidence="5">
    <location>
        <begin position="934"/>
        <end position="950"/>
    </location>
</feature>
<gene>
    <name evidence="6" type="primary">5569708</name>
</gene>
<feature type="compositionally biased region" description="Acidic residues" evidence="5">
    <location>
        <begin position="1015"/>
        <end position="1032"/>
    </location>
</feature>
<dbReference type="Gene3D" id="3.30.160.60">
    <property type="entry name" value="Classic Zinc Finger"/>
    <property type="match status" value="2"/>
</dbReference>
<dbReference type="GO" id="GO:0005634">
    <property type="term" value="C:nucleus"/>
    <property type="evidence" value="ECO:0007669"/>
    <property type="project" value="InterPro"/>
</dbReference>
<dbReference type="Pfam" id="PF07776">
    <property type="entry name" value="zf-AD"/>
    <property type="match status" value="1"/>
</dbReference>
<feature type="region of interest" description="Disordered" evidence="5">
    <location>
        <begin position="561"/>
        <end position="582"/>
    </location>
</feature>